<feature type="domain" description="EGF-like" evidence="3">
    <location>
        <begin position="857"/>
        <end position="892"/>
    </location>
</feature>
<dbReference type="OMA" id="METIECE"/>
<dbReference type="PROSITE" id="PS01186">
    <property type="entry name" value="EGF_2"/>
    <property type="match status" value="1"/>
</dbReference>
<dbReference type="Proteomes" id="UP000076078">
    <property type="component" value="Unassembled WGS sequence"/>
</dbReference>
<dbReference type="AlphaFoldDB" id="A0A151ZED4"/>
<protein>
    <submittedName>
        <fullName evidence="4">EGF-like domain-containing protein</fullName>
    </submittedName>
</protein>
<comment type="caution">
    <text evidence="1">Lacks conserved residue(s) required for the propagation of feature annotation.</text>
</comment>
<dbReference type="InterPro" id="IPR056645">
    <property type="entry name" value="DUF7743"/>
</dbReference>
<sequence length="1204" mass="135359">MQLDIPSNTNNYYKCNFEQYGYDIIKLKCWLLPAAINTPSPLSAIITKIFTNPGEATNYLSTFVNDNGQSPIMSSQIFADMYNSTPLFYRDFYWLTTYTNVNNNYVLPTSNLQQQSDYTTAISGNASNKTLLFYYKQFQSITTLDFESTYSISQTVQRSITDSLQPQTPQDPLSIISVNGQDPTAVFTSVLVYGFQIQNFRSFLFHLKYGYHEKTIEYKYPYCASVSNGQYSSQLFIYLPLWRSINNDPLIISRVTQATPFATYLYSTATQDFNNPSITSIQINVVGYQQFIIRASFVDSESGVYSLILNDFIQLYSWDLIDGSISNGTFEKFIDFRDISSGGITKSTTSNSLVLTDLAGNALIIPDSTDWYYYPIPDYFQNINDPYEVSIRTVTEAFFTIPNIDLTLQSNDNTFFINFTNIDQRERIQIEFYSIGLTAKGQWDYQMDMFRIDFQLPMNLFSSSPLPYRVYYRSLIFDHIYLSPQSQLAITSKDADAIGPLITVVTPINNFDGTNPGQIQWILTISDTLNGFLNGTVHVQSNLDPNPYVFTLLPVSPPQPSQNITLNIDIPTECRQQTYTITYVELYDNANHKTVYNDLLGIEYYFEDGGPSASVYKVISPFVMLQEDIHTLLSIPILCLYTNNDNTPPNLNGPPIIPTSINTGSPSRSLEISFNVVDNLNQISQSHLPYCYLHAILFNTISQVATIQSIGNRTASFLCQFEQLPYGFGFPGTFIRYQISGFSDTMLNIGSNGLFEDDIIPVIFSKSSSIIENVYPLPPLPSDSRLTILGKNFGLVENVNVLYENGSEIPTPVQLVYGSTVMMFTKVSLVDRVVQITAIETPSNPYELPIYNTQPKPPKLCPGTPECSGHGNCQSQTGVCQCTSPWFGNDCNSQTVTIPKPPTANPTQPVVDNDFNTTLPDGEIITLKTLISVVSLLELDIDGKTVDSYFFSQWKYTNTTNHNQTSVLEYTYETNLTNSLQTNVQVIVQYYQSEETIFFANQKLQMLPSTLKYKIILSPYNFKHSVNTLRLVMNATIQSTTSNPVNSCSYQEYGSNSDDSEFIKLQVDTHSLYGRFIRRGIIDQRVRPISNTVGTSNQSTTTSSSNTIGINIPWYHLSVILDPDFSVLLDTNSASTKENSICNSLESSENNTSKLTKVQIAGIIIGVIGFSIVVASSVAYYLITKHRTKNAIKSLHSKLKEIKD</sequence>
<dbReference type="Pfam" id="PF23033">
    <property type="entry name" value="DUF7034"/>
    <property type="match status" value="1"/>
</dbReference>
<dbReference type="PANTHER" id="PTHR31378:SF17">
    <property type="match status" value="1"/>
</dbReference>
<keyword evidence="5" id="KW-1185">Reference proteome</keyword>
<organism evidence="4 5">
    <name type="scientific">Tieghemostelium lacteum</name>
    <name type="common">Slime mold</name>
    <name type="synonym">Dictyostelium lacteum</name>
    <dbReference type="NCBI Taxonomy" id="361077"/>
    <lineage>
        <taxon>Eukaryota</taxon>
        <taxon>Amoebozoa</taxon>
        <taxon>Evosea</taxon>
        <taxon>Eumycetozoa</taxon>
        <taxon>Dictyostelia</taxon>
        <taxon>Dictyosteliales</taxon>
        <taxon>Raperosteliaceae</taxon>
        <taxon>Tieghemostelium</taxon>
    </lineage>
</organism>
<accession>A0A151ZED4</accession>
<dbReference type="Pfam" id="PF22933">
    <property type="entry name" value="ComC_SSD"/>
    <property type="match status" value="1"/>
</dbReference>
<proteinExistence type="predicted"/>
<evidence type="ECO:0000313" key="5">
    <source>
        <dbReference type="Proteomes" id="UP000076078"/>
    </source>
</evidence>
<keyword evidence="2" id="KW-1133">Transmembrane helix</keyword>
<feature type="transmembrane region" description="Helical" evidence="2">
    <location>
        <begin position="1160"/>
        <end position="1183"/>
    </location>
</feature>
<dbReference type="PROSITE" id="PS00022">
    <property type="entry name" value="EGF_1"/>
    <property type="match status" value="1"/>
</dbReference>
<keyword evidence="2" id="KW-0812">Transmembrane</keyword>
<dbReference type="EMBL" id="LODT01000029">
    <property type="protein sequence ID" value="KYQ92311.1"/>
    <property type="molecule type" value="Genomic_DNA"/>
</dbReference>
<feature type="disulfide bond" evidence="1">
    <location>
        <begin position="882"/>
        <end position="891"/>
    </location>
</feature>
<keyword evidence="2" id="KW-0472">Membrane</keyword>
<dbReference type="InterPro" id="IPR055463">
    <property type="entry name" value="DUF7035"/>
</dbReference>
<evidence type="ECO:0000256" key="2">
    <source>
        <dbReference type="SAM" id="Phobius"/>
    </source>
</evidence>
<dbReference type="PROSITE" id="PS50026">
    <property type="entry name" value="EGF_3"/>
    <property type="match status" value="1"/>
</dbReference>
<keyword evidence="1" id="KW-0245">EGF-like domain</keyword>
<dbReference type="Pfam" id="PF24893">
    <property type="entry name" value="DUF7743"/>
    <property type="match status" value="1"/>
</dbReference>
<name>A0A151ZED4_TIELA</name>
<dbReference type="Pfam" id="PF25820">
    <property type="entry name" value="DUF7949"/>
    <property type="match status" value="1"/>
</dbReference>
<dbReference type="InterPro" id="IPR055462">
    <property type="entry name" value="DUF7034"/>
</dbReference>
<dbReference type="InterPro" id="IPR054484">
    <property type="entry name" value="ComC_SSD"/>
</dbReference>
<evidence type="ECO:0000313" key="4">
    <source>
        <dbReference type="EMBL" id="KYQ92311.1"/>
    </source>
</evidence>
<dbReference type="OrthoDB" id="19767at2759"/>
<gene>
    <name evidence="4" type="ORF">DLAC_06274</name>
</gene>
<dbReference type="InterPro" id="IPR000742">
    <property type="entry name" value="EGF"/>
</dbReference>
<keyword evidence="1" id="KW-1015">Disulfide bond</keyword>
<dbReference type="InParanoid" id="A0A151ZED4"/>
<evidence type="ECO:0000259" key="3">
    <source>
        <dbReference type="PROSITE" id="PS50026"/>
    </source>
</evidence>
<evidence type="ECO:0000256" key="1">
    <source>
        <dbReference type="PROSITE-ProRule" id="PRU00076"/>
    </source>
</evidence>
<dbReference type="Pfam" id="PF23034">
    <property type="entry name" value="DUF7035"/>
    <property type="match status" value="1"/>
</dbReference>
<reference evidence="4 5" key="1">
    <citation type="submission" date="2015-12" db="EMBL/GenBank/DDBJ databases">
        <title>Dictyostelia acquired genes for synthesis and detection of signals that induce cell-type specialization by lateral gene transfer from prokaryotes.</title>
        <authorList>
            <person name="Gloeckner G."/>
            <person name="Schaap P."/>
        </authorList>
    </citation>
    <scope>NUCLEOTIDE SEQUENCE [LARGE SCALE GENOMIC DNA]</scope>
    <source>
        <strain evidence="4 5">TK</strain>
    </source>
</reference>
<dbReference type="PANTHER" id="PTHR31378">
    <property type="entry name" value="EGF-LIKE DOMAIN-CONTAINING PROTEIN-RELATED-RELATED"/>
    <property type="match status" value="1"/>
</dbReference>
<dbReference type="InterPro" id="IPR057709">
    <property type="entry name" value="DUF7949"/>
</dbReference>
<comment type="caution">
    <text evidence="4">The sequence shown here is derived from an EMBL/GenBank/DDBJ whole genome shotgun (WGS) entry which is preliminary data.</text>
</comment>